<dbReference type="GO" id="GO:0005739">
    <property type="term" value="C:mitochondrion"/>
    <property type="evidence" value="ECO:0007669"/>
    <property type="project" value="TreeGrafter"/>
</dbReference>
<proteinExistence type="inferred from homology"/>
<dbReference type="Proteomes" id="UP001381693">
    <property type="component" value="Unassembled WGS sequence"/>
</dbReference>
<reference evidence="3 4" key="1">
    <citation type="submission" date="2023-11" db="EMBL/GenBank/DDBJ databases">
        <title>Halocaridina rubra genome assembly.</title>
        <authorList>
            <person name="Smith C."/>
        </authorList>
    </citation>
    <scope>NUCLEOTIDE SEQUENCE [LARGE SCALE GENOMIC DNA]</scope>
    <source>
        <strain evidence="3">EP-1</strain>
        <tissue evidence="3">Whole</tissue>
    </source>
</reference>
<dbReference type="Gene3D" id="3.30.70.100">
    <property type="match status" value="1"/>
</dbReference>
<evidence type="ECO:0000313" key="4">
    <source>
        <dbReference type="Proteomes" id="UP001381693"/>
    </source>
</evidence>
<protein>
    <submittedName>
        <fullName evidence="3">Nipsnap</fullName>
    </submittedName>
</protein>
<name>A0AAN8WIZ7_HALRR</name>
<feature type="domain" description="NIPSNAP" evidence="2">
    <location>
        <begin position="49"/>
        <end position="144"/>
    </location>
</feature>
<comment type="similarity">
    <text evidence="1">Belongs to the NipSnap family.</text>
</comment>
<comment type="caution">
    <text evidence="3">The sequence shown here is derived from an EMBL/GenBank/DDBJ whole genome shotgun (WGS) entry which is preliminary data.</text>
</comment>
<evidence type="ECO:0000256" key="1">
    <source>
        <dbReference type="ARBA" id="ARBA00005291"/>
    </source>
</evidence>
<feature type="non-terminal residue" evidence="3">
    <location>
        <position position="228"/>
    </location>
</feature>
<keyword evidence="4" id="KW-1185">Reference proteome</keyword>
<evidence type="ECO:0000313" key="3">
    <source>
        <dbReference type="EMBL" id="KAK7065927.1"/>
    </source>
</evidence>
<dbReference type="Pfam" id="PF07978">
    <property type="entry name" value="NIPSNAP"/>
    <property type="match status" value="1"/>
</dbReference>
<accession>A0AAN8WIZ7</accession>
<dbReference type="InterPro" id="IPR011008">
    <property type="entry name" value="Dimeric_a/b-barrel"/>
</dbReference>
<dbReference type="EMBL" id="JAXCGZ010019629">
    <property type="protein sequence ID" value="KAK7065927.1"/>
    <property type="molecule type" value="Genomic_DNA"/>
</dbReference>
<dbReference type="InterPro" id="IPR051557">
    <property type="entry name" value="NipSnap_domain"/>
</dbReference>
<dbReference type="AlphaFoldDB" id="A0AAN8WIZ7"/>
<evidence type="ECO:0000259" key="2">
    <source>
        <dbReference type="Pfam" id="PF07978"/>
    </source>
</evidence>
<dbReference type="PANTHER" id="PTHR21017">
    <property type="entry name" value="NIPSNAP-RELATED"/>
    <property type="match status" value="1"/>
</dbReference>
<dbReference type="PANTHER" id="PTHR21017:SF19">
    <property type="entry name" value="PROTEIN NIPSNAP HOMOLOG 3B"/>
    <property type="match status" value="1"/>
</dbReference>
<dbReference type="InterPro" id="IPR012577">
    <property type="entry name" value="NIPSNAP"/>
</dbReference>
<dbReference type="SUPFAM" id="SSF54909">
    <property type="entry name" value="Dimeric alpha+beta barrel"/>
    <property type="match status" value="1"/>
</dbReference>
<dbReference type="GO" id="GO:0000423">
    <property type="term" value="P:mitophagy"/>
    <property type="evidence" value="ECO:0007669"/>
    <property type="project" value="UniProtKB-ARBA"/>
</dbReference>
<gene>
    <name evidence="3" type="primary">NIPSNAP3A</name>
    <name evidence="3" type="ORF">SK128_018075</name>
</gene>
<organism evidence="3 4">
    <name type="scientific">Halocaridina rubra</name>
    <name type="common">Hawaiian red shrimp</name>
    <dbReference type="NCBI Taxonomy" id="373956"/>
    <lineage>
        <taxon>Eukaryota</taxon>
        <taxon>Metazoa</taxon>
        <taxon>Ecdysozoa</taxon>
        <taxon>Arthropoda</taxon>
        <taxon>Crustacea</taxon>
        <taxon>Multicrustacea</taxon>
        <taxon>Malacostraca</taxon>
        <taxon>Eumalacostraca</taxon>
        <taxon>Eucarida</taxon>
        <taxon>Decapoda</taxon>
        <taxon>Pleocyemata</taxon>
        <taxon>Caridea</taxon>
        <taxon>Atyoidea</taxon>
        <taxon>Atyidae</taxon>
        <taxon>Halocaridina</taxon>
    </lineage>
</organism>
<sequence>MLSARYFVLNPKRFLQRNPVPVSCHLSIVGNRFQQQLRTSSTNQEQKVYELRIYTVKPNRFREYLDLTKEEFHLRTAHSKLLGYWVSEIGGLNQVVHIWEYDSLTHRATVRANLANDSVWISRYLSRVVDMFDTMTNSALTLLPNTEIALPTYKGVYELQTMSLRGAPSAWSNSLVSYVKACNSIDIGPTKLVGSWQSLLGPKQMVALLWFHPSPDSCVTLKHVIDSL</sequence>